<feature type="region of interest" description="Disordered" evidence="5">
    <location>
        <begin position="611"/>
        <end position="634"/>
    </location>
</feature>
<proteinExistence type="inferred from homology"/>
<comment type="similarity">
    <text evidence="2">Belongs to the ESF1 family.</text>
</comment>
<evidence type="ECO:0000259" key="7">
    <source>
        <dbReference type="Pfam" id="PF25121"/>
    </source>
</evidence>
<keyword evidence="4" id="KW-0539">Nucleus</keyword>
<dbReference type="InterPro" id="IPR012580">
    <property type="entry name" value="NUC153"/>
</dbReference>
<feature type="region of interest" description="Disordered" evidence="5">
    <location>
        <begin position="651"/>
        <end position="726"/>
    </location>
</feature>
<feature type="compositionally biased region" description="Basic and acidic residues" evidence="5">
    <location>
        <begin position="522"/>
        <end position="533"/>
    </location>
</feature>
<organism evidence="8 9">
    <name type="scientific">Leucocoprinus birnbaumii</name>
    <dbReference type="NCBI Taxonomy" id="56174"/>
    <lineage>
        <taxon>Eukaryota</taxon>
        <taxon>Fungi</taxon>
        <taxon>Dikarya</taxon>
        <taxon>Basidiomycota</taxon>
        <taxon>Agaricomycotina</taxon>
        <taxon>Agaricomycetes</taxon>
        <taxon>Agaricomycetidae</taxon>
        <taxon>Agaricales</taxon>
        <taxon>Agaricineae</taxon>
        <taxon>Agaricaceae</taxon>
        <taxon>Leucocoprinus</taxon>
    </lineage>
</organism>
<feature type="domain" description="NUC153" evidence="6">
    <location>
        <begin position="641"/>
        <end position="669"/>
    </location>
</feature>
<name>A0AAD5VPZ2_9AGAR</name>
<evidence type="ECO:0000256" key="1">
    <source>
        <dbReference type="ARBA" id="ARBA00004604"/>
    </source>
</evidence>
<comment type="subcellular location">
    <subcellularLocation>
        <location evidence="1">Nucleus</location>
        <location evidence="1">Nucleolus</location>
    </subcellularLocation>
</comment>
<dbReference type="Pfam" id="PF25121">
    <property type="entry name" value="RRM_ESF1"/>
    <property type="match status" value="1"/>
</dbReference>
<dbReference type="InterPro" id="IPR039754">
    <property type="entry name" value="Esf1"/>
</dbReference>
<feature type="region of interest" description="Disordered" evidence="5">
    <location>
        <begin position="432"/>
        <end position="598"/>
    </location>
</feature>
<gene>
    <name evidence="8" type="ORF">NP233_g8936</name>
</gene>
<accession>A0AAD5VPZ2</accession>
<evidence type="ECO:0008006" key="10">
    <source>
        <dbReference type="Google" id="ProtNLM"/>
    </source>
</evidence>
<evidence type="ECO:0000313" key="8">
    <source>
        <dbReference type="EMBL" id="KAJ3563438.1"/>
    </source>
</evidence>
<dbReference type="PANTHER" id="PTHR12202">
    <property type="entry name" value="ESF1 HOMOLOG"/>
    <property type="match status" value="1"/>
</dbReference>
<dbReference type="GO" id="GO:0006364">
    <property type="term" value="P:rRNA processing"/>
    <property type="evidence" value="ECO:0007669"/>
    <property type="project" value="InterPro"/>
</dbReference>
<keyword evidence="3" id="KW-0175">Coiled coil</keyword>
<dbReference type="GO" id="GO:0005730">
    <property type="term" value="C:nucleolus"/>
    <property type="evidence" value="ECO:0007669"/>
    <property type="project" value="UniProtKB-SubCell"/>
</dbReference>
<feature type="compositionally biased region" description="Basic and acidic residues" evidence="5">
    <location>
        <begin position="495"/>
        <end position="511"/>
    </location>
</feature>
<keyword evidence="9" id="KW-1185">Reference proteome</keyword>
<dbReference type="GO" id="GO:0003723">
    <property type="term" value="F:RNA binding"/>
    <property type="evidence" value="ECO:0007669"/>
    <property type="project" value="TreeGrafter"/>
</dbReference>
<feature type="compositionally biased region" description="Basic residues" evidence="5">
    <location>
        <begin position="612"/>
        <end position="623"/>
    </location>
</feature>
<evidence type="ECO:0000256" key="3">
    <source>
        <dbReference type="ARBA" id="ARBA00023054"/>
    </source>
</evidence>
<dbReference type="InterPro" id="IPR056750">
    <property type="entry name" value="RRM_ESF1"/>
</dbReference>
<protein>
    <recommendedName>
        <fullName evidence="10">NUC153 domain-containing protein</fullName>
    </recommendedName>
</protein>
<feature type="compositionally biased region" description="Basic and acidic residues" evidence="5">
    <location>
        <begin position="551"/>
        <end position="562"/>
    </location>
</feature>
<dbReference type="Pfam" id="PF08159">
    <property type="entry name" value="NUC153"/>
    <property type="match status" value="1"/>
</dbReference>
<evidence type="ECO:0000256" key="4">
    <source>
        <dbReference type="ARBA" id="ARBA00023242"/>
    </source>
</evidence>
<comment type="caution">
    <text evidence="8">The sequence shown here is derived from an EMBL/GenBank/DDBJ whole genome shotgun (WGS) entry which is preliminary data.</text>
</comment>
<sequence length="726" mass="82459">MVILSCSSLIGALLEDIPVLDFAISLPPRALVVSVTMSDPRFSRLKTDPRFRRPKKKQQKVVIDERFKSVFDQTKSKKGKEKAGSRVDKYGRKLSKTHDEDNLKKYYRLAPASDADEDEGGEEAAKPIDYARGEVLMESSDEEGVRRGRDEVEIDLDEDTFAELDAQVAAYAKANKDLEEKEEKEDVGVASRTRRLAVVNLDWDHVRASHLYKIFSSLVSPTAPYVPVTVATVSDKEGGLKKGKAGASPIAKGAVLSVRVYPSEFGKARMEREEREGPPAEIFKKKRKEPEEINEKTIYEVGDAENDYDEDALRRYQLERLRYYYAIVECDTTEAASHIYNQLEGTELERSANVFDLSFVPDEMTFENDPRDEAAEDVSTNYKPVEYVTDALRHSKVKLTWDEDDPERHQVTRRTLTRQEIEEADFRAYIASSSEDEDESSNVGNNQSKKDKDASRQRLRALLLGGNDDALPEGWNNDGQESDVDMQITFTPGLSEKRDEEETTLDKYQRKIREKRKKRKEERKEGSKAKVEGKGGSGDLEGDDFFGSASEEEHASEEEAPRGKRKGRKIDQSRTTPSRNETTAEELSLIASSQSVDGVPRHFDMKAVLKAEKRKGKKGKKAKKDGEEQELQEDFAIDVNDDRFKVLHEDHQFAIDPTNPQFKKTKGMKAFLEERQRRQKDVRGESNQHAAQHEIKTSSDQGLKSLVDSVKRKSQYGHGNGKRRRL</sequence>
<reference evidence="8" key="1">
    <citation type="submission" date="2022-07" db="EMBL/GenBank/DDBJ databases">
        <title>Genome Sequence of Leucocoprinus birnbaumii.</title>
        <authorList>
            <person name="Buettner E."/>
        </authorList>
    </citation>
    <scope>NUCLEOTIDE SEQUENCE</scope>
    <source>
        <strain evidence="8">VT141</strain>
    </source>
</reference>
<evidence type="ECO:0000313" key="9">
    <source>
        <dbReference type="Proteomes" id="UP001213000"/>
    </source>
</evidence>
<evidence type="ECO:0000256" key="5">
    <source>
        <dbReference type="SAM" id="MobiDB-lite"/>
    </source>
</evidence>
<dbReference type="AlphaFoldDB" id="A0AAD5VPZ2"/>
<feature type="compositionally biased region" description="Basic and acidic residues" evidence="5">
    <location>
        <begin position="671"/>
        <end position="697"/>
    </location>
</feature>
<dbReference type="PANTHER" id="PTHR12202:SF0">
    <property type="entry name" value="ESF1 HOMOLOG"/>
    <property type="match status" value="1"/>
</dbReference>
<evidence type="ECO:0000256" key="2">
    <source>
        <dbReference type="ARBA" id="ARBA00009087"/>
    </source>
</evidence>
<feature type="domain" description="ESF1 RRM" evidence="7">
    <location>
        <begin position="193"/>
        <end position="374"/>
    </location>
</feature>
<evidence type="ECO:0000259" key="6">
    <source>
        <dbReference type="Pfam" id="PF08159"/>
    </source>
</evidence>
<dbReference type="EMBL" id="JANIEX010000760">
    <property type="protein sequence ID" value="KAJ3563438.1"/>
    <property type="molecule type" value="Genomic_DNA"/>
</dbReference>
<feature type="compositionally biased region" description="Basic residues" evidence="5">
    <location>
        <begin position="712"/>
        <end position="726"/>
    </location>
</feature>
<dbReference type="Proteomes" id="UP001213000">
    <property type="component" value="Unassembled WGS sequence"/>
</dbReference>
<feature type="compositionally biased region" description="Basic residues" evidence="5">
    <location>
        <begin position="512"/>
        <end position="521"/>
    </location>
</feature>